<dbReference type="Pfam" id="PF08638">
    <property type="entry name" value="Med14"/>
    <property type="match status" value="1"/>
</dbReference>
<keyword evidence="4 9" id="KW-0805">Transcription regulation</keyword>
<evidence type="ECO:0000256" key="8">
    <source>
        <dbReference type="ARBA" id="ARBA00032007"/>
    </source>
</evidence>
<comment type="subunit">
    <text evidence="9">Component of the Mediator complex.</text>
</comment>
<dbReference type="PANTHER" id="PTHR12809">
    <property type="entry name" value="MEDIATOR COMPLEX SUBUNIT"/>
    <property type="match status" value="1"/>
</dbReference>
<evidence type="ECO:0000313" key="12">
    <source>
        <dbReference type="EMBL" id="CDR40751.1"/>
    </source>
</evidence>
<evidence type="ECO:0000256" key="10">
    <source>
        <dbReference type="SAM" id="MobiDB-lite"/>
    </source>
</evidence>
<reference evidence="12" key="1">
    <citation type="journal article" date="2014" name="Genome Announc.">
        <title>Genome sequence of the yeast Cyberlindnera fabianii (Hansenula fabianii).</title>
        <authorList>
            <person name="Freel K.C."/>
            <person name="Sarilar V."/>
            <person name="Neuveglise C."/>
            <person name="Devillers H."/>
            <person name="Friedrich A."/>
            <person name="Schacherer J."/>
        </authorList>
    </citation>
    <scope>NUCLEOTIDE SEQUENCE</scope>
    <source>
        <strain evidence="12">YJS4271</strain>
    </source>
</reference>
<dbReference type="VEuPathDB" id="FungiDB:BON22_2098"/>
<dbReference type="PhylomeDB" id="A0A061B156"/>
<accession>A0A061B156</accession>
<proteinExistence type="inferred from homology"/>
<comment type="subcellular location">
    <subcellularLocation>
        <location evidence="1 9">Nucleus</location>
    </subcellularLocation>
</comment>
<organism evidence="12">
    <name type="scientific">Cyberlindnera fabianii</name>
    <name type="common">Yeast</name>
    <name type="synonym">Hansenula fabianii</name>
    <dbReference type="NCBI Taxonomy" id="36022"/>
    <lineage>
        <taxon>Eukaryota</taxon>
        <taxon>Fungi</taxon>
        <taxon>Dikarya</taxon>
        <taxon>Ascomycota</taxon>
        <taxon>Saccharomycotina</taxon>
        <taxon>Saccharomycetes</taxon>
        <taxon>Phaffomycetales</taxon>
        <taxon>Phaffomycetaceae</taxon>
        <taxon>Cyberlindnera</taxon>
    </lineage>
</organism>
<dbReference type="PANTHER" id="PTHR12809:SF2">
    <property type="entry name" value="MEDIATOR OF RNA POLYMERASE II TRANSCRIPTION SUBUNIT 14"/>
    <property type="match status" value="1"/>
</dbReference>
<keyword evidence="7 9" id="KW-0539">Nucleus</keyword>
<evidence type="ECO:0000256" key="2">
    <source>
        <dbReference type="ARBA" id="ARBA00007813"/>
    </source>
</evidence>
<dbReference type="EMBL" id="LK052890">
    <property type="protein sequence ID" value="CDR40751.1"/>
    <property type="molecule type" value="Genomic_DNA"/>
</dbReference>
<evidence type="ECO:0000256" key="3">
    <source>
        <dbReference type="ARBA" id="ARBA00019619"/>
    </source>
</evidence>
<dbReference type="InterPro" id="IPR055122">
    <property type="entry name" value="Med14_N"/>
</dbReference>
<evidence type="ECO:0000256" key="6">
    <source>
        <dbReference type="ARBA" id="ARBA00023163"/>
    </source>
</evidence>
<feature type="domain" description="Mediator complex subunit MED14 N-terminal" evidence="11">
    <location>
        <begin position="30"/>
        <end position="211"/>
    </location>
</feature>
<feature type="compositionally biased region" description="Polar residues" evidence="10">
    <location>
        <begin position="1"/>
        <end position="15"/>
    </location>
</feature>
<evidence type="ECO:0000256" key="1">
    <source>
        <dbReference type="ARBA" id="ARBA00004123"/>
    </source>
</evidence>
<evidence type="ECO:0000256" key="9">
    <source>
        <dbReference type="RuleBase" id="RU365082"/>
    </source>
</evidence>
<comment type="function">
    <text evidence="9">Component of the Mediator complex, a coactivator involved in the regulated transcription of nearly all RNA polymerase II-dependent genes. Mediator functions as a bridge to convey information from gene-specific regulatory proteins to the basal RNA polymerase II transcription machinery. Mediator is recruited to promoters by direct interactions with regulatory proteins and serves as a scaffold for the assembly of a functional preinitiation complex with RNA polymerase II and the general transcription factors.</text>
</comment>
<name>A0A061B156_CYBFA</name>
<protein>
    <recommendedName>
        <fullName evidence="3 9">Mediator of RNA polymerase II transcription subunit 14</fullName>
    </recommendedName>
    <alternativeName>
        <fullName evidence="8 9">Mediator complex subunit 14</fullName>
    </alternativeName>
</protein>
<keyword evidence="6 9" id="KW-0804">Transcription</keyword>
<comment type="similarity">
    <text evidence="2 9">Belongs to the Mediator complex subunit 14 family.</text>
</comment>
<evidence type="ECO:0000256" key="4">
    <source>
        <dbReference type="ARBA" id="ARBA00023015"/>
    </source>
</evidence>
<feature type="region of interest" description="Disordered" evidence="10">
    <location>
        <begin position="1"/>
        <end position="23"/>
    </location>
</feature>
<evidence type="ECO:0000256" key="5">
    <source>
        <dbReference type="ARBA" id="ARBA00023159"/>
    </source>
</evidence>
<dbReference type="GO" id="GO:0006357">
    <property type="term" value="P:regulation of transcription by RNA polymerase II"/>
    <property type="evidence" value="ECO:0007669"/>
    <property type="project" value="InterPro"/>
</dbReference>
<dbReference type="InterPro" id="IPR013947">
    <property type="entry name" value="Mediator_Med14"/>
</dbReference>
<keyword evidence="5 9" id="KW-0010">Activator</keyword>
<sequence length="832" mass="96546">MDTATMKDQQSQVHPSQGPPEIPHITTNIIPLSQILRKFAESSFSELQQVIQTQPNNEAKKKRLLELIVRLRQEYVRLYVLTKWSRTSAQDFTKFIDILVWLKEQTFHFNNLIWGTKSLNQSLLSAKLPNPDLITALEVYTNGRPTLPTHNFIEPKISTKKVLSTLKELNTILYMKYATADDLPEEFTNYSIKDGRIYIYTEDYNLQISTADETGPFFLISFEFTFGDFVTSRHLMRVCNETLRTSGFQELKRLLTNYTNTMKLYLIHQKLSPMKTIKHVYHQDKFQIVVHYWVNSFVFKYSYIEIGLNRANKIVYKWFRQGEYIETFDEVQDFGLFLRDIYHRHATFILDQIDDLTVNKSLLQINELTGLFYFKNTTPTLNASLKKLNIDDFKNINDNLQSIRMDVKFLKISTILSVTGWIPNELIKLNPQELKKLPSPIFQQEKAYALTKNMKFYTRKEWPSNWFLILFIDTKVKSFIGNIKSMLGQWTLQAPSELNIESFDYKISKQLIDYVSKKIMIHLITQELHGSTYKVSKDDTIVVNTDTFIKIPNTSNVLYMTFKVEPDNKTMLVKVKGKLNTELTLEDFAIDPSGVFEIFEVIHFRRTSILGNIVSKLERLAKIIELINYLKLEKMNLVSVKLDQVVFKYGDQVCVLKDNFDLELPANNPHNLCLVSIKGYLATKGVGHLFKYLQDSRELVTKLNEISASAQTENLSTFKTDKLRYEVVTKSSSMFSIVYYMGNSKSREILQMNIQIKANGGTYHYFIGFESLQYAEYLKQDLTLKGPLYSSMKSTTKITPLVNGVMVDEAGLGQVIDYFHNRIKENSTPVTS</sequence>
<evidence type="ECO:0000259" key="11">
    <source>
        <dbReference type="Pfam" id="PF08638"/>
    </source>
</evidence>
<dbReference type="GO" id="GO:0016592">
    <property type="term" value="C:mediator complex"/>
    <property type="evidence" value="ECO:0007669"/>
    <property type="project" value="UniProtKB-UniRule"/>
</dbReference>
<dbReference type="GO" id="GO:0003712">
    <property type="term" value="F:transcription coregulator activity"/>
    <property type="evidence" value="ECO:0007669"/>
    <property type="project" value="UniProtKB-UniRule"/>
</dbReference>
<gene>
    <name evidence="12" type="ORF">CYFA0S_05e04016g</name>
</gene>
<evidence type="ECO:0000256" key="7">
    <source>
        <dbReference type="ARBA" id="ARBA00023242"/>
    </source>
</evidence>
<dbReference type="OrthoDB" id="205099at2759"/>
<dbReference type="AlphaFoldDB" id="A0A061B156"/>
<dbReference type="GO" id="GO:0070847">
    <property type="term" value="C:core mediator complex"/>
    <property type="evidence" value="ECO:0007669"/>
    <property type="project" value="TreeGrafter"/>
</dbReference>